<dbReference type="Proteomes" id="UP000320338">
    <property type="component" value="Unassembled WGS sequence"/>
</dbReference>
<evidence type="ECO:0000256" key="2">
    <source>
        <dbReference type="SAM" id="MobiDB-lite"/>
    </source>
</evidence>
<keyword evidence="1" id="KW-0732">Signal</keyword>
<keyword evidence="4" id="KW-1185">Reference proteome</keyword>
<evidence type="ECO:0000256" key="1">
    <source>
        <dbReference type="ARBA" id="ARBA00022729"/>
    </source>
</evidence>
<accession>A0A4Y3WIX1</accession>
<dbReference type="Gene3D" id="2.60.40.1240">
    <property type="match status" value="1"/>
</dbReference>
<dbReference type="RefSeq" id="WP_170183637.1">
    <property type="nucleotide sequence ID" value="NZ_BAAARZ010000010.1"/>
</dbReference>
<feature type="compositionally biased region" description="Low complexity" evidence="2">
    <location>
        <begin position="38"/>
        <end position="66"/>
    </location>
</feature>
<name>A0A4Y3WIX1_9PSEU</name>
<dbReference type="InterPro" id="IPR029050">
    <property type="entry name" value="Immunoprotect_excell_Ig-like"/>
</dbReference>
<evidence type="ECO:0000313" key="4">
    <source>
        <dbReference type="Proteomes" id="UP000320338"/>
    </source>
</evidence>
<feature type="compositionally biased region" description="Polar residues" evidence="2">
    <location>
        <begin position="114"/>
        <end position="129"/>
    </location>
</feature>
<proteinExistence type="predicted"/>
<feature type="region of interest" description="Disordered" evidence="2">
    <location>
        <begin position="110"/>
        <end position="129"/>
    </location>
</feature>
<evidence type="ECO:0008006" key="5">
    <source>
        <dbReference type="Google" id="ProtNLM"/>
    </source>
</evidence>
<sequence>MEHAVTYPPYPTSPNDPQGGQGWQQPGQPNMSPEQARQVWSQQAWTQQQYPGQQQYPIGPGGQPSPHWGPPSAYGPPPPPPRRFGWGARIGAGVLGLFLFGSCVSAIGSREPSAPNTTGSASTRQQAANTITPAVPAQPAAPAQPTAPAFPGAQPGDVVTAAGGSVTIDGVTVVAAPLSPGSSTFGSTLCATVMYANDSDDQVSYGIFDWEMQNPAGAIVNITFFGGDDAHLGSGELVPGGSIEGTVCFEDENASSGDYVLLYDPPSFFTSDRAAWINPR</sequence>
<protein>
    <recommendedName>
        <fullName evidence="5">DUF4352 domain-containing protein</fullName>
    </recommendedName>
</protein>
<dbReference type="EMBL" id="BJNG01000007">
    <property type="protein sequence ID" value="GEC18695.1"/>
    <property type="molecule type" value="Genomic_DNA"/>
</dbReference>
<gene>
    <name evidence="3" type="ORF">PHY01_09780</name>
</gene>
<reference evidence="3 4" key="1">
    <citation type="submission" date="2019-06" db="EMBL/GenBank/DDBJ databases">
        <title>Whole genome shotgun sequence of Pseudonocardia hydrocarbonoxydans NBRC 14498.</title>
        <authorList>
            <person name="Hosoyama A."/>
            <person name="Uohara A."/>
            <person name="Ohji S."/>
            <person name="Ichikawa N."/>
        </authorList>
    </citation>
    <scope>NUCLEOTIDE SEQUENCE [LARGE SCALE GENOMIC DNA]</scope>
    <source>
        <strain evidence="3 4">NBRC 14498</strain>
    </source>
</reference>
<comment type="caution">
    <text evidence="3">The sequence shown here is derived from an EMBL/GenBank/DDBJ whole genome shotgun (WGS) entry which is preliminary data.</text>
</comment>
<feature type="region of interest" description="Disordered" evidence="2">
    <location>
        <begin position="1"/>
        <end position="84"/>
    </location>
</feature>
<dbReference type="AlphaFoldDB" id="A0A4Y3WIX1"/>
<organism evidence="3 4">
    <name type="scientific">Pseudonocardia hydrocarbonoxydans</name>
    <dbReference type="NCBI Taxonomy" id="76726"/>
    <lineage>
        <taxon>Bacteria</taxon>
        <taxon>Bacillati</taxon>
        <taxon>Actinomycetota</taxon>
        <taxon>Actinomycetes</taxon>
        <taxon>Pseudonocardiales</taxon>
        <taxon>Pseudonocardiaceae</taxon>
        <taxon>Pseudonocardia</taxon>
    </lineage>
</organism>
<evidence type="ECO:0000313" key="3">
    <source>
        <dbReference type="EMBL" id="GEC18695.1"/>
    </source>
</evidence>
<feature type="compositionally biased region" description="Pro residues" evidence="2">
    <location>
        <begin position="67"/>
        <end position="82"/>
    </location>
</feature>